<keyword evidence="2" id="KW-1185">Reference proteome</keyword>
<dbReference type="Proteomes" id="UP001186974">
    <property type="component" value="Unassembled WGS sequence"/>
</dbReference>
<name>A0ACC3DMX6_9PEZI</name>
<proteinExistence type="predicted"/>
<dbReference type="EMBL" id="JAWDJW010002254">
    <property type="protein sequence ID" value="KAK3078042.1"/>
    <property type="molecule type" value="Genomic_DNA"/>
</dbReference>
<evidence type="ECO:0000313" key="2">
    <source>
        <dbReference type="Proteomes" id="UP001186974"/>
    </source>
</evidence>
<sequence length="248" mass="27202">MSFEDNVASKDKLGQPLITASPLDYHLFRQEISSKYPAYEPPAPLFPLEPDNNSILPPLKINPHKPQDTGINGVANHASGASILHQPVHIATPAPSPPPSPAGPGGKGGKKQNYQTNNLFPFLYPPLDEASNNLGGKGSTDLQDALVGRKWQGSDIPASILEAAELFAKRMRATRAMKQLWEERVEFMKFDRGYRPVNEEDEDEDIPKFDIDLNAEDDDKHGEDDDAVRDLEVDAKGKPVAKAKASET</sequence>
<comment type="caution">
    <text evidence="1">The sequence shown here is derived from an EMBL/GenBank/DDBJ whole genome shotgun (WGS) entry which is preliminary data.</text>
</comment>
<reference evidence="1" key="1">
    <citation type="submission" date="2024-09" db="EMBL/GenBank/DDBJ databases">
        <title>Black Yeasts Isolated from many extreme environments.</title>
        <authorList>
            <person name="Coleine C."/>
            <person name="Stajich J.E."/>
            <person name="Selbmann L."/>
        </authorList>
    </citation>
    <scope>NUCLEOTIDE SEQUENCE</scope>
    <source>
        <strain evidence="1">CCFEE 5737</strain>
    </source>
</reference>
<evidence type="ECO:0000313" key="1">
    <source>
        <dbReference type="EMBL" id="KAK3078042.1"/>
    </source>
</evidence>
<feature type="non-terminal residue" evidence="1">
    <location>
        <position position="248"/>
    </location>
</feature>
<accession>A0ACC3DMX6</accession>
<gene>
    <name evidence="1" type="ORF">LTS18_008584</name>
</gene>
<protein>
    <submittedName>
        <fullName evidence="1">Uncharacterized protein</fullName>
    </submittedName>
</protein>
<organism evidence="1 2">
    <name type="scientific">Coniosporium uncinatum</name>
    <dbReference type="NCBI Taxonomy" id="93489"/>
    <lineage>
        <taxon>Eukaryota</taxon>
        <taxon>Fungi</taxon>
        <taxon>Dikarya</taxon>
        <taxon>Ascomycota</taxon>
        <taxon>Pezizomycotina</taxon>
        <taxon>Dothideomycetes</taxon>
        <taxon>Dothideomycetes incertae sedis</taxon>
        <taxon>Coniosporium</taxon>
    </lineage>
</organism>